<dbReference type="GO" id="GO:0016787">
    <property type="term" value="F:hydrolase activity"/>
    <property type="evidence" value="ECO:0007669"/>
    <property type="project" value="UniProtKB-KW"/>
</dbReference>
<feature type="compositionally biased region" description="Basic and acidic residues" evidence="9">
    <location>
        <begin position="343"/>
        <end position="359"/>
    </location>
</feature>
<gene>
    <name evidence="12" type="ORF">T551_01835</name>
</gene>
<dbReference type="PROSITE" id="PS50102">
    <property type="entry name" value="RRM"/>
    <property type="match status" value="1"/>
</dbReference>
<dbReference type="InterPro" id="IPR000504">
    <property type="entry name" value="RRM_dom"/>
</dbReference>
<dbReference type="Proteomes" id="UP000053447">
    <property type="component" value="Unassembled WGS sequence"/>
</dbReference>
<protein>
    <recommendedName>
        <fullName evidence="14">RRM domain-containing protein</fullName>
    </recommendedName>
</protein>
<dbReference type="Pfam" id="PF01424">
    <property type="entry name" value="R3H"/>
    <property type="match status" value="1"/>
</dbReference>
<evidence type="ECO:0000256" key="3">
    <source>
        <dbReference type="ARBA" id="ARBA00022801"/>
    </source>
</evidence>
<keyword evidence="3" id="KW-0378">Hydrolase</keyword>
<dbReference type="InterPro" id="IPR035979">
    <property type="entry name" value="RBD_domain_sf"/>
</dbReference>
<keyword evidence="7" id="KW-0539">Nucleus</keyword>
<name>A0A0W4ZQC7_PNEJ7</name>
<dbReference type="InterPro" id="IPR001374">
    <property type="entry name" value="R3H_dom"/>
</dbReference>
<dbReference type="VEuPathDB" id="FungiDB:T551_01835"/>
<keyword evidence="5" id="KW-0067">ATP-binding</keyword>
<dbReference type="GO" id="GO:0004386">
    <property type="term" value="F:helicase activity"/>
    <property type="evidence" value="ECO:0007669"/>
    <property type="project" value="UniProtKB-KW"/>
</dbReference>
<dbReference type="PANTHER" id="PTHR23003">
    <property type="entry name" value="RNA RECOGNITION MOTIF RRM DOMAIN CONTAINING PROTEIN"/>
    <property type="match status" value="1"/>
</dbReference>
<dbReference type="GO" id="GO:0005524">
    <property type="term" value="F:ATP binding"/>
    <property type="evidence" value="ECO:0007669"/>
    <property type="project" value="UniProtKB-KW"/>
</dbReference>
<dbReference type="Gene3D" id="3.30.1370.50">
    <property type="entry name" value="R3H-like domain"/>
    <property type="match status" value="1"/>
</dbReference>
<dbReference type="SUPFAM" id="SSF54928">
    <property type="entry name" value="RNA-binding domain, RBD"/>
    <property type="match status" value="1"/>
</dbReference>
<evidence type="ECO:0000256" key="4">
    <source>
        <dbReference type="ARBA" id="ARBA00022806"/>
    </source>
</evidence>
<evidence type="ECO:0000259" key="11">
    <source>
        <dbReference type="PROSITE" id="PS51061"/>
    </source>
</evidence>
<feature type="compositionally biased region" description="Polar residues" evidence="9">
    <location>
        <begin position="360"/>
        <end position="369"/>
    </location>
</feature>
<feature type="domain" description="R3H" evidence="11">
    <location>
        <begin position="384"/>
        <end position="451"/>
    </location>
</feature>
<keyword evidence="2" id="KW-0547">Nucleotide-binding</keyword>
<evidence type="ECO:0000256" key="7">
    <source>
        <dbReference type="ARBA" id="ARBA00023242"/>
    </source>
</evidence>
<dbReference type="PROSITE" id="PS51061">
    <property type="entry name" value="R3H"/>
    <property type="match status" value="1"/>
</dbReference>
<dbReference type="AlphaFoldDB" id="A0A0W4ZQC7"/>
<dbReference type="InterPro" id="IPR012677">
    <property type="entry name" value="Nucleotide-bd_a/b_plait_sf"/>
</dbReference>
<dbReference type="Gene3D" id="3.30.70.330">
    <property type="match status" value="1"/>
</dbReference>
<sequence>MNLQTNIRKMEKHNEGVQAQGMGGMGGVRIHRNDISQSRLFNGYSVAAENENLPLLRSFSSPTLRPAELGKNSFGALASTSASSVESSAASAVSITQPAMPSPDVLFSKHTPTTYATVHAGGRVERTNASRLGYRVYEDSFLQTSSATASAFHPPSTQQTISSFSYDPSVVTPMTYNNYGYMARRTVFKPREKQPNWLNESETIPTGSVQNSNINNTFVPSGVPASISDSQENSLQDNSFQEPTMNTLKTTNRAEDGVIPSAIVVKNIPFQIKKEQLLELFDTLDIPKPYAFNYHFDNGNFRGLAFANFYTPEETTRVILSLNGHDIMGRKLRVEYKRVLPVGDRERPSREKKEKRTQYDEQNNSNNPGYTKGKGKFKDIDLNDEATLKIYSRLLLFRNDQSPNAPNEFIFPPDLNPQQRRIVHLVAEKLDLEHTSCGENDAKYIVVKRLNANNIDNMNKNFWNKPDFGVPGQSANFVPSLLTTNSATLGMTSTTHDFFGNSYTDFRVWPTKTFNDIRNINTQIPSKTYLHKQMQPHNTLLNTSFESGLPATRNDLGAMMQDLNLNVTNKQLKNTEWETKKGFRNMAIKTNTD</sequence>
<dbReference type="OrthoDB" id="434258at2759"/>
<evidence type="ECO:0000256" key="5">
    <source>
        <dbReference type="ARBA" id="ARBA00022840"/>
    </source>
</evidence>
<keyword evidence="6 8" id="KW-0694">RNA-binding</keyword>
<dbReference type="SMART" id="SM00393">
    <property type="entry name" value="R3H"/>
    <property type="match status" value="1"/>
</dbReference>
<dbReference type="InterPro" id="IPR036867">
    <property type="entry name" value="R3H_dom_sf"/>
</dbReference>
<evidence type="ECO:0000256" key="8">
    <source>
        <dbReference type="PROSITE-ProRule" id="PRU00176"/>
    </source>
</evidence>
<comment type="caution">
    <text evidence="12">The sequence shown here is derived from an EMBL/GenBank/DDBJ whole genome shotgun (WGS) entry which is preliminary data.</text>
</comment>
<dbReference type="Pfam" id="PF00076">
    <property type="entry name" value="RRM_1"/>
    <property type="match status" value="1"/>
</dbReference>
<feature type="region of interest" description="Disordered" evidence="9">
    <location>
        <begin position="343"/>
        <end position="376"/>
    </location>
</feature>
<dbReference type="GO" id="GO:0005634">
    <property type="term" value="C:nucleus"/>
    <property type="evidence" value="ECO:0007669"/>
    <property type="project" value="UniProtKB-SubCell"/>
</dbReference>
<proteinExistence type="predicted"/>
<feature type="domain" description="RRM" evidence="10">
    <location>
        <begin position="261"/>
        <end position="339"/>
    </location>
</feature>
<evidence type="ECO:0000256" key="1">
    <source>
        <dbReference type="ARBA" id="ARBA00004123"/>
    </source>
</evidence>
<dbReference type="eggNOG" id="KOG0108">
    <property type="taxonomic scope" value="Eukaryota"/>
</dbReference>
<dbReference type="FunFam" id="3.30.1370.50:FF:000002">
    <property type="entry name" value="Immunoglobulin mu DNA-binding protein 2"/>
    <property type="match status" value="1"/>
</dbReference>
<dbReference type="SUPFAM" id="SSF82708">
    <property type="entry name" value="R3H domain"/>
    <property type="match status" value="1"/>
</dbReference>
<dbReference type="GeneID" id="28940353"/>
<evidence type="ECO:0000256" key="2">
    <source>
        <dbReference type="ARBA" id="ARBA00022741"/>
    </source>
</evidence>
<evidence type="ECO:0000256" key="6">
    <source>
        <dbReference type="ARBA" id="ARBA00022884"/>
    </source>
</evidence>
<keyword evidence="4" id="KW-0347">Helicase</keyword>
<dbReference type="PANTHER" id="PTHR23003:SF17">
    <property type="entry name" value="RNA-BINDING PROTEIN PIN4"/>
    <property type="match status" value="1"/>
</dbReference>
<dbReference type="RefSeq" id="XP_018229843.1">
    <property type="nucleotide sequence ID" value="XM_018374098.1"/>
</dbReference>
<evidence type="ECO:0000313" key="13">
    <source>
        <dbReference type="Proteomes" id="UP000053447"/>
    </source>
</evidence>
<dbReference type="GO" id="GO:0003677">
    <property type="term" value="F:DNA binding"/>
    <property type="evidence" value="ECO:0007669"/>
    <property type="project" value="UniProtKB-ARBA"/>
</dbReference>
<dbReference type="GO" id="GO:0005737">
    <property type="term" value="C:cytoplasm"/>
    <property type="evidence" value="ECO:0007669"/>
    <property type="project" value="TreeGrafter"/>
</dbReference>
<dbReference type="EMBL" id="LFWA01000007">
    <property type="protein sequence ID" value="KTW30552.1"/>
    <property type="molecule type" value="Genomic_DNA"/>
</dbReference>
<evidence type="ECO:0000256" key="9">
    <source>
        <dbReference type="SAM" id="MobiDB-lite"/>
    </source>
</evidence>
<dbReference type="STRING" id="1408657.A0A0W4ZQC7"/>
<evidence type="ECO:0000313" key="12">
    <source>
        <dbReference type="EMBL" id="KTW30552.1"/>
    </source>
</evidence>
<organism evidence="12 13">
    <name type="scientific">Pneumocystis jirovecii (strain RU7)</name>
    <name type="common">Human pneumocystis pneumonia agent</name>
    <dbReference type="NCBI Taxonomy" id="1408657"/>
    <lineage>
        <taxon>Eukaryota</taxon>
        <taxon>Fungi</taxon>
        <taxon>Dikarya</taxon>
        <taxon>Ascomycota</taxon>
        <taxon>Taphrinomycotina</taxon>
        <taxon>Pneumocystomycetes</taxon>
        <taxon>Pneumocystaceae</taxon>
        <taxon>Pneumocystis</taxon>
    </lineage>
</organism>
<comment type="subcellular location">
    <subcellularLocation>
        <location evidence="1">Nucleus</location>
    </subcellularLocation>
</comment>
<accession>A0A0W4ZQC7</accession>
<evidence type="ECO:0008006" key="14">
    <source>
        <dbReference type="Google" id="ProtNLM"/>
    </source>
</evidence>
<dbReference type="SMART" id="SM00360">
    <property type="entry name" value="RRM"/>
    <property type="match status" value="1"/>
</dbReference>
<keyword evidence="13" id="KW-1185">Reference proteome</keyword>
<reference evidence="13" key="1">
    <citation type="journal article" date="2016" name="Nat. Commun.">
        <title>Genome analysis of three Pneumocystis species reveals adaptation mechanisms to life exclusively in mammalian hosts.</title>
        <authorList>
            <person name="Ma L."/>
            <person name="Chen Z."/>
            <person name="Huang D.W."/>
            <person name="Kutty G."/>
            <person name="Ishihara M."/>
            <person name="Wang H."/>
            <person name="Abouelleil A."/>
            <person name="Bishop L."/>
            <person name="Davey E."/>
            <person name="Deng R."/>
            <person name="Deng X."/>
            <person name="Fan L."/>
            <person name="Fantoni G."/>
            <person name="Fitzgerald M."/>
            <person name="Gogineni E."/>
            <person name="Goldberg J.M."/>
            <person name="Handley G."/>
            <person name="Hu X."/>
            <person name="Huber C."/>
            <person name="Jiao X."/>
            <person name="Jones K."/>
            <person name="Levin J.Z."/>
            <person name="Liu Y."/>
            <person name="Macdonald P."/>
            <person name="Melnikov A."/>
            <person name="Raley C."/>
            <person name="Sassi M."/>
            <person name="Sherman B.T."/>
            <person name="Song X."/>
            <person name="Sykes S."/>
            <person name="Tran B."/>
            <person name="Walsh L."/>
            <person name="Xia Y."/>
            <person name="Yang J."/>
            <person name="Young S."/>
            <person name="Zeng Q."/>
            <person name="Zheng X."/>
            <person name="Stephens R."/>
            <person name="Nusbaum C."/>
            <person name="Birren B.W."/>
            <person name="Azadi P."/>
            <person name="Lempicki R.A."/>
            <person name="Cuomo C.A."/>
            <person name="Kovacs J.A."/>
        </authorList>
    </citation>
    <scope>NUCLEOTIDE SEQUENCE [LARGE SCALE GENOMIC DNA]</scope>
    <source>
        <strain evidence="13">RU7</strain>
    </source>
</reference>
<dbReference type="InterPro" id="IPR050374">
    <property type="entry name" value="RRT5_SRSF_SR"/>
</dbReference>
<dbReference type="GO" id="GO:0003729">
    <property type="term" value="F:mRNA binding"/>
    <property type="evidence" value="ECO:0007669"/>
    <property type="project" value="TreeGrafter"/>
</dbReference>
<evidence type="ECO:0000259" key="10">
    <source>
        <dbReference type="PROSITE" id="PS50102"/>
    </source>
</evidence>